<reference evidence="1" key="1">
    <citation type="journal article" date="2015" name="Nature">
        <title>Complex archaea that bridge the gap between prokaryotes and eukaryotes.</title>
        <authorList>
            <person name="Spang A."/>
            <person name="Saw J.H."/>
            <person name="Jorgensen S.L."/>
            <person name="Zaremba-Niedzwiedzka K."/>
            <person name="Martijn J."/>
            <person name="Lind A.E."/>
            <person name="van Eijk R."/>
            <person name="Schleper C."/>
            <person name="Guy L."/>
            <person name="Ettema T.J."/>
        </authorList>
    </citation>
    <scope>NUCLEOTIDE SEQUENCE</scope>
</reference>
<organism evidence="1">
    <name type="scientific">marine sediment metagenome</name>
    <dbReference type="NCBI Taxonomy" id="412755"/>
    <lineage>
        <taxon>unclassified sequences</taxon>
        <taxon>metagenomes</taxon>
        <taxon>ecological metagenomes</taxon>
    </lineage>
</organism>
<protein>
    <submittedName>
        <fullName evidence="1">Uncharacterized protein</fullName>
    </submittedName>
</protein>
<dbReference type="EMBL" id="LAZR01006562">
    <property type="protein sequence ID" value="KKM91247.1"/>
    <property type="molecule type" value="Genomic_DNA"/>
</dbReference>
<dbReference type="AlphaFoldDB" id="A0A0F9PD04"/>
<evidence type="ECO:0000313" key="1">
    <source>
        <dbReference type="EMBL" id="KKM91247.1"/>
    </source>
</evidence>
<dbReference type="SUPFAM" id="SSF88659">
    <property type="entry name" value="Sigma3 and sigma4 domains of RNA polymerase sigma factors"/>
    <property type="match status" value="1"/>
</dbReference>
<dbReference type="InterPro" id="IPR013324">
    <property type="entry name" value="RNA_pol_sigma_r3/r4-like"/>
</dbReference>
<proteinExistence type="predicted"/>
<sequence length="39" mass="4511">MGISVNTVKYHMKKAYTNLRNNMEKISSSLVTVILCLFY</sequence>
<gene>
    <name evidence="1" type="ORF">LCGC14_1230430</name>
</gene>
<name>A0A0F9PD04_9ZZZZ</name>
<accession>A0A0F9PD04</accession>
<comment type="caution">
    <text evidence="1">The sequence shown here is derived from an EMBL/GenBank/DDBJ whole genome shotgun (WGS) entry which is preliminary data.</text>
</comment>